<evidence type="ECO:0000313" key="9">
    <source>
        <dbReference type="Proteomes" id="UP000800094"/>
    </source>
</evidence>
<dbReference type="InterPro" id="IPR001915">
    <property type="entry name" value="Peptidase_M48"/>
</dbReference>
<dbReference type="Proteomes" id="UP000800094">
    <property type="component" value="Unassembled WGS sequence"/>
</dbReference>
<dbReference type="GO" id="GO:0034982">
    <property type="term" value="P:mitochondrial protein processing"/>
    <property type="evidence" value="ECO:0007669"/>
    <property type="project" value="TreeGrafter"/>
</dbReference>
<dbReference type="PANTHER" id="PTHR22726:SF1">
    <property type="entry name" value="METALLOENDOPEPTIDASE OMA1, MITOCHONDRIAL"/>
    <property type="match status" value="1"/>
</dbReference>
<proteinExistence type="inferred from homology"/>
<evidence type="ECO:0000256" key="5">
    <source>
        <dbReference type="ARBA" id="ARBA00023049"/>
    </source>
</evidence>
<sequence>MRWAAKPTFYRDVGLLSVGAGGVYVWNLEEVPVSGRRRFNIISPAFEEYMGQMSVEEVKQEYGGKFLPDWDPRVRQVKKVLDRLLPYAQGAGLHNLDWEVYVIDSPEQNAFVAPGGKVFVFTGILPLCRNEDGIAAVLGHEIAHIVAHHTAERMSRAPLILLGAIGLMWFDLSLYSSKMLLDLVLSYPCSRKQEAEADYIGLLMMAEGCYKPEAAMEFWSRMEKLGQQGPPQILSTHPSNHNREAKIREWLPKAHEKAEASDCHAMSVYSDQFSSAFGGFRRW</sequence>
<dbReference type="GO" id="GO:0006515">
    <property type="term" value="P:protein quality control for misfolded or incompletely synthesized proteins"/>
    <property type="evidence" value="ECO:0007669"/>
    <property type="project" value="TreeGrafter"/>
</dbReference>
<evidence type="ECO:0000256" key="2">
    <source>
        <dbReference type="ARBA" id="ARBA00022723"/>
    </source>
</evidence>
<evidence type="ECO:0000256" key="1">
    <source>
        <dbReference type="ARBA" id="ARBA00022670"/>
    </source>
</evidence>
<dbReference type="RefSeq" id="XP_033683177.1">
    <property type="nucleotide sequence ID" value="XM_033829175.1"/>
</dbReference>
<dbReference type="GO" id="GO:0046872">
    <property type="term" value="F:metal ion binding"/>
    <property type="evidence" value="ECO:0007669"/>
    <property type="project" value="UniProtKB-KW"/>
</dbReference>
<feature type="domain" description="Peptidase M48" evidence="7">
    <location>
        <begin position="76"/>
        <end position="250"/>
    </location>
</feature>
<dbReference type="Gene3D" id="3.30.2010.10">
    <property type="entry name" value="Metalloproteases ('zincins'), catalytic domain"/>
    <property type="match status" value="1"/>
</dbReference>
<dbReference type="EMBL" id="ML987196">
    <property type="protein sequence ID" value="KAF2248173.1"/>
    <property type="molecule type" value="Genomic_DNA"/>
</dbReference>
<dbReference type="OrthoDB" id="7464992at2759"/>
<dbReference type="AlphaFoldDB" id="A0A6A6IF77"/>
<reference evidence="8" key="1">
    <citation type="journal article" date="2020" name="Stud. Mycol.">
        <title>101 Dothideomycetes genomes: a test case for predicting lifestyles and emergence of pathogens.</title>
        <authorList>
            <person name="Haridas S."/>
            <person name="Albert R."/>
            <person name="Binder M."/>
            <person name="Bloem J."/>
            <person name="Labutti K."/>
            <person name="Salamov A."/>
            <person name="Andreopoulos B."/>
            <person name="Baker S."/>
            <person name="Barry K."/>
            <person name="Bills G."/>
            <person name="Bluhm B."/>
            <person name="Cannon C."/>
            <person name="Castanera R."/>
            <person name="Culley D."/>
            <person name="Daum C."/>
            <person name="Ezra D."/>
            <person name="Gonzalez J."/>
            <person name="Henrissat B."/>
            <person name="Kuo A."/>
            <person name="Liang C."/>
            <person name="Lipzen A."/>
            <person name="Lutzoni F."/>
            <person name="Magnuson J."/>
            <person name="Mondo S."/>
            <person name="Nolan M."/>
            <person name="Ohm R."/>
            <person name="Pangilinan J."/>
            <person name="Park H.-J."/>
            <person name="Ramirez L."/>
            <person name="Alfaro M."/>
            <person name="Sun H."/>
            <person name="Tritt A."/>
            <person name="Yoshinaga Y."/>
            <person name="Zwiers L.-H."/>
            <person name="Turgeon B."/>
            <person name="Goodwin S."/>
            <person name="Spatafora J."/>
            <person name="Crous P."/>
            <person name="Grigoriev I."/>
        </authorList>
    </citation>
    <scope>NUCLEOTIDE SEQUENCE</scope>
    <source>
        <strain evidence="8">CBS 122368</strain>
    </source>
</reference>
<evidence type="ECO:0000313" key="8">
    <source>
        <dbReference type="EMBL" id="KAF2248173.1"/>
    </source>
</evidence>
<keyword evidence="9" id="KW-1185">Reference proteome</keyword>
<name>A0A6A6IF77_9PLEO</name>
<keyword evidence="4 6" id="KW-0862">Zinc</keyword>
<dbReference type="CDD" id="cd07331">
    <property type="entry name" value="M48C_Oma1_like"/>
    <property type="match status" value="1"/>
</dbReference>
<comment type="similarity">
    <text evidence="6">Belongs to the peptidase M48 family.</text>
</comment>
<evidence type="ECO:0000256" key="6">
    <source>
        <dbReference type="RuleBase" id="RU003983"/>
    </source>
</evidence>
<evidence type="ECO:0000256" key="4">
    <source>
        <dbReference type="ARBA" id="ARBA00022833"/>
    </source>
</evidence>
<evidence type="ECO:0000256" key="3">
    <source>
        <dbReference type="ARBA" id="ARBA00022801"/>
    </source>
</evidence>
<accession>A0A6A6IF77</accession>
<dbReference type="GO" id="GO:0004222">
    <property type="term" value="F:metalloendopeptidase activity"/>
    <property type="evidence" value="ECO:0007669"/>
    <property type="project" value="InterPro"/>
</dbReference>
<dbReference type="GO" id="GO:0005743">
    <property type="term" value="C:mitochondrial inner membrane"/>
    <property type="evidence" value="ECO:0007669"/>
    <property type="project" value="TreeGrafter"/>
</dbReference>
<gene>
    <name evidence="8" type="ORF">BU26DRAFT_519908</name>
</gene>
<keyword evidence="1 6" id="KW-0645">Protease</keyword>
<dbReference type="Pfam" id="PF01435">
    <property type="entry name" value="Peptidase_M48"/>
    <property type="match status" value="1"/>
</dbReference>
<organism evidence="8 9">
    <name type="scientific">Trematosphaeria pertusa</name>
    <dbReference type="NCBI Taxonomy" id="390896"/>
    <lineage>
        <taxon>Eukaryota</taxon>
        <taxon>Fungi</taxon>
        <taxon>Dikarya</taxon>
        <taxon>Ascomycota</taxon>
        <taxon>Pezizomycotina</taxon>
        <taxon>Dothideomycetes</taxon>
        <taxon>Pleosporomycetidae</taxon>
        <taxon>Pleosporales</taxon>
        <taxon>Massarineae</taxon>
        <taxon>Trematosphaeriaceae</taxon>
        <taxon>Trematosphaeria</taxon>
    </lineage>
</organism>
<keyword evidence="5 6" id="KW-0482">Metalloprotease</keyword>
<dbReference type="PANTHER" id="PTHR22726">
    <property type="entry name" value="METALLOENDOPEPTIDASE OMA1"/>
    <property type="match status" value="1"/>
</dbReference>
<comment type="cofactor">
    <cofactor evidence="6">
        <name>Zn(2+)</name>
        <dbReference type="ChEBI" id="CHEBI:29105"/>
    </cofactor>
    <text evidence="6">Binds 1 zinc ion per subunit.</text>
</comment>
<protein>
    <submittedName>
        <fullName evidence="8">Mitochondrial metalloendopeptidase OMA1</fullName>
    </submittedName>
</protein>
<keyword evidence="3 6" id="KW-0378">Hydrolase</keyword>
<dbReference type="GeneID" id="54582505"/>
<evidence type="ECO:0000259" key="7">
    <source>
        <dbReference type="Pfam" id="PF01435"/>
    </source>
</evidence>
<dbReference type="InterPro" id="IPR051156">
    <property type="entry name" value="Mito/Outer_Membr_Metalloprot"/>
</dbReference>
<keyword evidence="2" id="KW-0479">Metal-binding</keyword>